<dbReference type="GO" id="GO:0003950">
    <property type="term" value="F:NAD+ poly-ADP-ribosyltransferase activity"/>
    <property type="evidence" value="ECO:0007669"/>
    <property type="project" value="InterPro"/>
</dbReference>
<keyword evidence="4" id="KW-0539">Nucleus</keyword>
<dbReference type="GO" id="GO:0005634">
    <property type="term" value="C:nucleus"/>
    <property type="evidence" value="ECO:0007669"/>
    <property type="project" value="UniProtKB-SubCell"/>
</dbReference>
<dbReference type="InterPro" id="IPR012317">
    <property type="entry name" value="Poly(ADP-ribose)pol_cat_dom"/>
</dbReference>
<evidence type="ECO:0000256" key="3">
    <source>
        <dbReference type="ARBA" id="ARBA00023016"/>
    </source>
</evidence>
<evidence type="ECO:0000259" key="6">
    <source>
        <dbReference type="PROSITE" id="PS51059"/>
    </source>
</evidence>
<dbReference type="Gene3D" id="3.90.228.10">
    <property type="match status" value="1"/>
</dbReference>
<dbReference type="InterPro" id="IPR025724">
    <property type="entry name" value="GAG-pre-integrase_dom"/>
</dbReference>
<evidence type="ECO:0000259" key="7">
    <source>
        <dbReference type="PROSITE" id="PS51879"/>
    </source>
</evidence>
<dbReference type="AlphaFoldDB" id="A0A5N5G1S3"/>
<keyword evidence="2" id="KW-0217">Developmental protein</keyword>
<feature type="compositionally biased region" description="Polar residues" evidence="5">
    <location>
        <begin position="1"/>
        <end position="15"/>
    </location>
</feature>
<reference evidence="9" key="2">
    <citation type="submission" date="2019-10" db="EMBL/GenBank/DDBJ databases">
        <title>A de novo genome assembly of a pear dwarfing rootstock.</title>
        <authorList>
            <person name="Wang F."/>
            <person name="Wang J."/>
            <person name="Li S."/>
            <person name="Zhang Y."/>
            <person name="Fang M."/>
            <person name="Ma L."/>
            <person name="Zhao Y."/>
            <person name="Jiang S."/>
        </authorList>
    </citation>
    <scope>NUCLEOTIDE SEQUENCE [LARGE SCALE GENOMIC DNA]</scope>
</reference>
<dbReference type="Proteomes" id="UP000327157">
    <property type="component" value="Chromosome 14"/>
</dbReference>
<feature type="domain" description="RST" evidence="7">
    <location>
        <begin position="271"/>
        <end position="342"/>
    </location>
</feature>
<dbReference type="PROSITE" id="PS51879">
    <property type="entry name" value="RST"/>
    <property type="match status" value="1"/>
</dbReference>
<dbReference type="Pfam" id="PF12174">
    <property type="entry name" value="RST"/>
    <property type="match status" value="1"/>
</dbReference>
<feature type="region of interest" description="Disordered" evidence="5">
    <location>
        <begin position="377"/>
        <end position="407"/>
    </location>
</feature>
<dbReference type="PANTHER" id="PTHR32263:SF12">
    <property type="entry name" value="INACTIVE POLY [ADP-RIBOSE] POLYMERASE SRO4-RELATED"/>
    <property type="match status" value="1"/>
</dbReference>
<feature type="compositionally biased region" description="Polar residues" evidence="5">
    <location>
        <begin position="22"/>
        <end position="41"/>
    </location>
</feature>
<evidence type="ECO:0000256" key="5">
    <source>
        <dbReference type="SAM" id="MobiDB-lite"/>
    </source>
</evidence>
<evidence type="ECO:0000256" key="4">
    <source>
        <dbReference type="ARBA" id="ARBA00023242"/>
    </source>
</evidence>
<sequence length="657" mass="73132">MEYSNDDTNLSSGNSSEDELSDQFTDSGTTDSASETVQSSISDCESVVDSGSSSSRNQPRPFGDGLVPLFDGDRVHDLIKQRFVSSLGLLGTQVSVVAVHRNSYSSLVGQARLRSFQIYLKAVEEKCGGNPNMKYAWYAPYSKDEISKIICHGFGNFEQQQRNGVYGNGVYLAPDDSPMQCLESLNVDEDGLRHLLLCRVILGRPEVVCPGSKQLHPSSEQFDSGIDSIFAPKKYIVWSTHMNTHILPEYVISFRAPNCLKDFLKIQEPIKKPTSPWMPFQALIGVLSKFLPPPTIALISKYYKEHRANVITRQQLIQKVRQIAGDELLVSIIKSFRAKVSTMKFVAFKRVKLLGFKRARDMSSYLLSKHQNSLNRERSQRISSRNFHNSRGTFPTNHGNRNYQGSRHYQGSSTFKVPCQICGSTSHEAIDCFDRMNPDICGQIPPSKLAAMCAQHSVKPSQPWLIDSGATSHITNDVANIASPTPYTGEDKVYIGDGKGFSIHHIGSSSLHTPRNSFKLSNVLHVPFMKHNHLSAYQFLKDNNCSLTFDPYGSIVKDRISGKMLLHGPVRDGFYPLQGSTSLHTSPSALLSIKAPITLWHKRLGYPSSFIFRRVISTNNLALQGKKSVNFFCSDCALAKNHKLPFGVAFSSTTRSL</sequence>
<dbReference type="InterPro" id="IPR044964">
    <property type="entry name" value="RCD1/SRO1-5"/>
</dbReference>
<evidence type="ECO:0000313" key="8">
    <source>
        <dbReference type="EMBL" id="KAB2609345.1"/>
    </source>
</evidence>
<proteinExistence type="predicted"/>
<dbReference type="OrthoDB" id="6133115at2759"/>
<feature type="domain" description="PARP catalytic" evidence="6">
    <location>
        <begin position="53"/>
        <end position="275"/>
    </location>
</feature>
<name>A0A5N5G1S3_9ROSA</name>
<dbReference type="SUPFAM" id="SSF56399">
    <property type="entry name" value="ADP-ribosylation"/>
    <property type="match status" value="1"/>
</dbReference>
<gene>
    <name evidence="8" type="ORF">D8674_012513</name>
</gene>
<comment type="caution">
    <text evidence="8">The sequence shown here is derived from an EMBL/GenBank/DDBJ whole genome shotgun (WGS) entry which is preliminary data.</text>
</comment>
<feature type="compositionally biased region" description="Polar residues" evidence="5">
    <location>
        <begin position="381"/>
        <end position="407"/>
    </location>
</feature>
<feature type="compositionally biased region" description="Low complexity" evidence="5">
    <location>
        <begin position="42"/>
        <end position="55"/>
    </location>
</feature>
<keyword evidence="9" id="KW-1185">Reference proteome</keyword>
<comment type="subcellular location">
    <subcellularLocation>
        <location evidence="1">Nucleus</location>
    </subcellularLocation>
</comment>
<evidence type="ECO:0000256" key="1">
    <source>
        <dbReference type="ARBA" id="ARBA00004123"/>
    </source>
</evidence>
<accession>A0A5N5G1S3</accession>
<feature type="region of interest" description="Disordered" evidence="5">
    <location>
        <begin position="1"/>
        <end position="65"/>
    </location>
</feature>
<dbReference type="PROSITE" id="PS51059">
    <property type="entry name" value="PARP_CATALYTIC"/>
    <property type="match status" value="1"/>
</dbReference>
<dbReference type="Pfam" id="PF13976">
    <property type="entry name" value="gag_pre-integrs"/>
    <property type="match status" value="1"/>
</dbReference>
<organism evidence="8 9">
    <name type="scientific">Pyrus ussuriensis x Pyrus communis</name>
    <dbReference type="NCBI Taxonomy" id="2448454"/>
    <lineage>
        <taxon>Eukaryota</taxon>
        <taxon>Viridiplantae</taxon>
        <taxon>Streptophyta</taxon>
        <taxon>Embryophyta</taxon>
        <taxon>Tracheophyta</taxon>
        <taxon>Spermatophyta</taxon>
        <taxon>Magnoliopsida</taxon>
        <taxon>eudicotyledons</taxon>
        <taxon>Gunneridae</taxon>
        <taxon>Pentapetalae</taxon>
        <taxon>rosids</taxon>
        <taxon>fabids</taxon>
        <taxon>Rosales</taxon>
        <taxon>Rosaceae</taxon>
        <taxon>Amygdaloideae</taxon>
        <taxon>Maleae</taxon>
        <taxon>Pyrus</taxon>
    </lineage>
</organism>
<dbReference type="Pfam" id="PF22936">
    <property type="entry name" value="Pol_BBD"/>
    <property type="match status" value="1"/>
</dbReference>
<reference evidence="8 9" key="3">
    <citation type="submission" date="2019-11" db="EMBL/GenBank/DDBJ databases">
        <title>A de novo genome assembly of a pear dwarfing rootstock.</title>
        <authorList>
            <person name="Wang F."/>
            <person name="Wang J."/>
            <person name="Li S."/>
            <person name="Zhang Y."/>
            <person name="Fang M."/>
            <person name="Ma L."/>
            <person name="Zhao Y."/>
            <person name="Jiang S."/>
        </authorList>
    </citation>
    <scope>NUCLEOTIDE SEQUENCE [LARGE SCALE GENOMIC DNA]</scope>
    <source>
        <strain evidence="8">S2</strain>
        <tissue evidence="8">Leaf</tissue>
    </source>
</reference>
<dbReference type="InterPro" id="IPR054722">
    <property type="entry name" value="PolX-like_BBD"/>
</dbReference>
<reference evidence="8 9" key="1">
    <citation type="submission" date="2019-09" db="EMBL/GenBank/DDBJ databases">
        <authorList>
            <person name="Ou C."/>
        </authorList>
    </citation>
    <scope>NUCLEOTIDE SEQUENCE [LARGE SCALE GENOMIC DNA]</scope>
    <source>
        <strain evidence="8">S2</strain>
        <tissue evidence="8">Leaf</tissue>
    </source>
</reference>
<dbReference type="PANTHER" id="PTHR32263">
    <property type="entry name" value="INACTIVE POLY [ADP-RIBOSE] POLYMERASE SRO4-RELATED"/>
    <property type="match status" value="1"/>
</dbReference>
<keyword evidence="3" id="KW-0346">Stress response</keyword>
<dbReference type="InterPro" id="IPR022003">
    <property type="entry name" value="RST"/>
</dbReference>
<protein>
    <submittedName>
        <fullName evidence="8">Inactive poly [ADP-ribose] polymerase SRO5</fullName>
    </submittedName>
</protein>
<evidence type="ECO:0000313" key="9">
    <source>
        <dbReference type="Proteomes" id="UP000327157"/>
    </source>
</evidence>
<dbReference type="EMBL" id="SMOL01000553">
    <property type="protein sequence ID" value="KAB2609345.1"/>
    <property type="molecule type" value="Genomic_DNA"/>
</dbReference>
<evidence type="ECO:0000256" key="2">
    <source>
        <dbReference type="ARBA" id="ARBA00022473"/>
    </source>
</evidence>